<dbReference type="PANTHER" id="PTHR12526:SF630">
    <property type="entry name" value="GLYCOSYLTRANSFERASE"/>
    <property type="match status" value="1"/>
</dbReference>
<evidence type="ECO:0000259" key="1">
    <source>
        <dbReference type="Pfam" id="PF00534"/>
    </source>
</evidence>
<sequence length="365" mass="42263">MKILYITPDVKNSGGIARVVALKANYLVSVLNYKVDVLTVNDCNGDFFYQFDSKIQWFTIDKSKNKALFLWRYLQLIKKTIYDQKPDIVIVCDAVLWIFIPWLIKSKTPLVFETHVSVNLKKIQKKGFLNKVRSEIILFLKRITSRKFDKFIVLTEKGAKEWKINNSKVIPNPVSFISESQASLQNKKAIAVCRHSYEKGLDRLLLIWKEVLKNYPDWILDVYGQWDADLKYQKIAEKIKISNNVNFISPVADIENCYKQSSVFLMTSRSEAFPMVLLEAMNCGLPCLAYDCNSGPGEIIQNNQNGFLIEDDNIDLFVEKLELLIKDEDLRLELGKNAKKTTEQYEIQLIMNTWIALFEDLKKTS</sequence>
<dbReference type="CDD" id="cd03820">
    <property type="entry name" value="GT4_AmsD-like"/>
    <property type="match status" value="1"/>
</dbReference>
<feature type="domain" description="Glycosyl transferase family 1" evidence="1">
    <location>
        <begin position="183"/>
        <end position="340"/>
    </location>
</feature>
<keyword evidence="4" id="KW-1185">Reference proteome</keyword>
<evidence type="ECO:0000259" key="2">
    <source>
        <dbReference type="Pfam" id="PF13439"/>
    </source>
</evidence>
<keyword evidence="3" id="KW-0808">Transferase</keyword>
<dbReference type="GO" id="GO:0016757">
    <property type="term" value="F:glycosyltransferase activity"/>
    <property type="evidence" value="ECO:0007669"/>
    <property type="project" value="InterPro"/>
</dbReference>
<dbReference type="InterPro" id="IPR001296">
    <property type="entry name" value="Glyco_trans_1"/>
</dbReference>
<dbReference type="Pfam" id="PF00534">
    <property type="entry name" value="Glycos_transf_1"/>
    <property type="match status" value="1"/>
</dbReference>
<dbReference type="PANTHER" id="PTHR12526">
    <property type="entry name" value="GLYCOSYLTRANSFERASE"/>
    <property type="match status" value="1"/>
</dbReference>
<feature type="domain" description="Glycosyltransferase subfamily 4-like N-terminal" evidence="2">
    <location>
        <begin position="14"/>
        <end position="174"/>
    </location>
</feature>
<dbReference type="InterPro" id="IPR028098">
    <property type="entry name" value="Glyco_trans_4-like_N"/>
</dbReference>
<evidence type="ECO:0000313" key="3">
    <source>
        <dbReference type="EMBL" id="CAD0005965.1"/>
    </source>
</evidence>
<name>A0A6V6Z2R3_9FLAO</name>
<dbReference type="Proteomes" id="UP000530060">
    <property type="component" value="Unassembled WGS sequence"/>
</dbReference>
<protein>
    <submittedName>
        <fullName evidence="3">Glycosyl transferase</fullName>
    </submittedName>
</protein>
<evidence type="ECO:0000313" key="4">
    <source>
        <dbReference type="Proteomes" id="UP000530060"/>
    </source>
</evidence>
<dbReference type="Pfam" id="PF13439">
    <property type="entry name" value="Glyco_transf_4"/>
    <property type="match status" value="1"/>
</dbReference>
<reference evidence="3 4" key="1">
    <citation type="submission" date="2020-06" db="EMBL/GenBank/DDBJ databases">
        <authorList>
            <person name="Criscuolo A."/>
        </authorList>
    </citation>
    <scope>NUCLEOTIDE SEQUENCE [LARGE SCALE GENOMIC DNA]</scope>
    <source>
        <strain evidence="4">CIP 111411</strain>
    </source>
</reference>
<proteinExistence type="predicted"/>
<gene>
    <name evidence="3" type="ORF">FLAT13_03080</name>
</gene>
<dbReference type="Gene3D" id="3.40.50.2000">
    <property type="entry name" value="Glycogen Phosphorylase B"/>
    <property type="match status" value="2"/>
</dbReference>
<dbReference type="AlphaFoldDB" id="A0A6V6Z2R3"/>
<dbReference type="EMBL" id="CAIJDP010000074">
    <property type="protein sequence ID" value="CAD0005965.1"/>
    <property type="molecule type" value="Genomic_DNA"/>
</dbReference>
<dbReference type="SUPFAM" id="SSF53756">
    <property type="entry name" value="UDP-Glycosyltransferase/glycogen phosphorylase"/>
    <property type="match status" value="1"/>
</dbReference>
<accession>A0A6V6Z2R3</accession>
<organism evidence="3 4">
    <name type="scientific">Flavobacterium salmonis</name>
    <dbReference type="NCBI Taxonomy" id="2654844"/>
    <lineage>
        <taxon>Bacteria</taxon>
        <taxon>Pseudomonadati</taxon>
        <taxon>Bacteroidota</taxon>
        <taxon>Flavobacteriia</taxon>
        <taxon>Flavobacteriales</taxon>
        <taxon>Flavobacteriaceae</taxon>
        <taxon>Flavobacterium</taxon>
    </lineage>
</organism>
<comment type="caution">
    <text evidence="3">The sequence shown here is derived from an EMBL/GenBank/DDBJ whole genome shotgun (WGS) entry which is preliminary data.</text>
</comment>
<dbReference type="RefSeq" id="WP_180909473.1">
    <property type="nucleotide sequence ID" value="NZ_CAIJDP010000074.1"/>
</dbReference>